<accession>A0A026W0G3</accession>
<dbReference type="AlphaFoldDB" id="A0A026W0G3"/>
<organism evidence="2 3">
    <name type="scientific">Ooceraea biroi</name>
    <name type="common">Clonal raider ant</name>
    <name type="synonym">Cerapachys biroi</name>
    <dbReference type="NCBI Taxonomy" id="2015173"/>
    <lineage>
        <taxon>Eukaryota</taxon>
        <taxon>Metazoa</taxon>
        <taxon>Ecdysozoa</taxon>
        <taxon>Arthropoda</taxon>
        <taxon>Hexapoda</taxon>
        <taxon>Insecta</taxon>
        <taxon>Pterygota</taxon>
        <taxon>Neoptera</taxon>
        <taxon>Endopterygota</taxon>
        <taxon>Hymenoptera</taxon>
        <taxon>Apocrita</taxon>
        <taxon>Aculeata</taxon>
        <taxon>Formicoidea</taxon>
        <taxon>Formicidae</taxon>
        <taxon>Dorylinae</taxon>
        <taxon>Ooceraea</taxon>
    </lineage>
</organism>
<proteinExistence type="predicted"/>
<feature type="non-terminal residue" evidence="2">
    <location>
        <position position="1"/>
    </location>
</feature>
<dbReference type="EMBL" id="KK107519">
    <property type="protein sequence ID" value="EZA49445.1"/>
    <property type="molecule type" value="Genomic_DNA"/>
</dbReference>
<name>A0A026W0G3_OOCBI</name>
<sequence length="188" mass="21319">REKALGERLSGGTRPDTTAVSNAPKVQRGTSAYTRARVNGAGRKNYHRPAKTQRDRSLSRPRSQILRARDNYANTLPRWLALRADDDKTQILTPPRPRGGSIDPPSDTETEIPPVHPVRSLTHPSRRGPSTLHPSGAAAAREQSIRFTWIRRVRNLWITPKKLMKAPARPYTSPRAWERGEFCYRRKS</sequence>
<evidence type="ECO:0000313" key="3">
    <source>
        <dbReference type="Proteomes" id="UP000053097"/>
    </source>
</evidence>
<dbReference type="Proteomes" id="UP000053097">
    <property type="component" value="Unassembled WGS sequence"/>
</dbReference>
<evidence type="ECO:0000313" key="2">
    <source>
        <dbReference type="EMBL" id="EZA49445.1"/>
    </source>
</evidence>
<gene>
    <name evidence="2" type="ORF">X777_11943</name>
</gene>
<protein>
    <submittedName>
        <fullName evidence="2">Uncharacterized protein</fullName>
    </submittedName>
</protein>
<feature type="region of interest" description="Disordered" evidence="1">
    <location>
        <begin position="87"/>
        <end position="139"/>
    </location>
</feature>
<feature type="region of interest" description="Disordered" evidence="1">
    <location>
        <begin position="1"/>
        <end position="63"/>
    </location>
</feature>
<evidence type="ECO:0000256" key="1">
    <source>
        <dbReference type="SAM" id="MobiDB-lite"/>
    </source>
</evidence>
<keyword evidence="3" id="KW-1185">Reference proteome</keyword>
<reference evidence="2 3" key="1">
    <citation type="journal article" date="2014" name="Curr. Biol.">
        <title>The genome of the clonal raider ant Cerapachys biroi.</title>
        <authorList>
            <person name="Oxley P.R."/>
            <person name="Ji L."/>
            <person name="Fetter-Pruneda I."/>
            <person name="McKenzie S.K."/>
            <person name="Li C."/>
            <person name="Hu H."/>
            <person name="Zhang G."/>
            <person name="Kronauer D.J."/>
        </authorList>
    </citation>
    <scope>NUCLEOTIDE SEQUENCE [LARGE SCALE GENOMIC DNA]</scope>
</reference>